<dbReference type="Pfam" id="PF17418">
    <property type="entry name" value="SdpA"/>
    <property type="match status" value="1"/>
</dbReference>
<protein>
    <recommendedName>
        <fullName evidence="4">SdpA family antimicrobial peptide system protein</fullName>
    </recommendedName>
</protein>
<keyword evidence="1" id="KW-0812">Transmembrane</keyword>
<name>M8D1R3_9BACL</name>
<keyword evidence="1" id="KW-1133">Transmembrane helix</keyword>
<dbReference type="EMBL" id="APCD01000039">
    <property type="protein sequence ID" value="EMT44812.1"/>
    <property type="molecule type" value="Genomic_DNA"/>
</dbReference>
<accession>M8D1R3</accession>
<reference evidence="2 3" key="1">
    <citation type="submission" date="2013-03" db="EMBL/GenBank/DDBJ databases">
        <title>Assembly of a new bacterial strain Anoxybacillus flavithermus AK1.</title>
        <authorList>
            <person name="Rajan I."/>
            <person name="PoliReddy D."/>
            <person name="Sugumar T."/>
            <person name="Rathinam K."/>
            <person name="Alqarawi S."/>
            <person name="Khalil A.B."/>
            <person name="Sivakumar N."/>
        </authorList>
    </citation>
    <scope>NUCLEOTIDE SEQUENCE [LARGE SCALE GENOMIC DNA]</scope>
    <source>
        <strain evidence="2 3">AK1</strain>
    </source>
</reference>
<organism evidence="2 3">
    <name type="scientific">Anoxybacillus flavithermus AK1</name>
    <dbReference type="NCBI Taxonomy" id="1297581"/>
    <lineage>
        <taxon>Bacteria</taxon>
        <taxon>Bacillati</taxon>
        <taxon>Bacillota</taxon>
        <taxon>Bacilli</taxon>
        <taxon>Bacillales</taxon>
        <taxon>Anoxybacillaceae</taxon>
        <taxon>Anoxybacillus</taxon>
    </lineage>
</organism>
<reference evidence="2 3" key="2">
    <citation type="journal article" date="2015" name="Genome Announc.">
        <title>Genome Sequence of Anoxybacillus flavithermus Strain AK1, a Thermophile Isolated from a Hot Spring in Saudi Arabia.</title>
        <authorList>
            <person name="Khalil A."/>
            <person name="Sivakumar N."/>
            <person name="Qarawi S."/>
        </authorList>
    </citation>
    <scope>NUCLEOTIDE SEQUENCE [LARGE SCALE GENOMIC DNA]</scope>
    <source>
        <strain evidence="2 3">AK1</strain>
    </source>
</reference>
<sequence length="189" mass="21543">MDKGEIISIRDKKALGATFLITVCASIILFVYAIHAALPTNPVTLPFESKINMIKWFPQGWGFFSKDPREEQFFAYDMKTGNSVFTFPNNRPENFFGLRRYGRAQGIEYGRIYSNIPPSAWSTCKKDPMDCLNQLEKSIEVKNDIPNPTICGEVGVVNKKLVPWAWSKSRENIKMPSKVVRVNVLCSKR</sequence>
<dbReference type="AlphaFoldDB" id="M8D1R3"/>
<gene>
    <name evidence="2" type="ORF">H919_13445</name>
</gene>
<feature type="transmembrane region" description="Helical" evidence="1">
    <location>
        <begin position="14"/>
        <end position="34"/>
    </location>
</feature>
<evidence type="ECO:0000313" key="2">
    <source>
        <dbReference type="EMBL" id="EMT44812.1"/>
    </source>
</evidence>
<comment type="caution">
    <text evidence="2">The sequence shown here is derived from an EMBL/GenBank/DDBJ whole genome shotgun (WGS) entry which is preliminary data.</text>
</comment>
<keyword evidence="1" id="KW-0472">Membrane</keyword>
<dbReference type="InterPro" id="IPR023902">
    <property type="entry name" value="Sporulation_SdpA"/>
</dbReference>
<evidence type="ECO:0000313" key="3">
    <source>
        <dbReference type="Proteomes" id="UP000012085"/>
    </source>
</evidence>
<evidence type="ECO:0000256" key="1">
    <source>
        <dbReference type="SAM" id="Phobius"/>
    </source>
</evidence>
<dbReference type="NCBIfam" id="TIGR04034">
    <property type="entry name" value="export_SdpA"/>
    <property type="match status" value="1"/>
</dbReference>
<evidence type="ECO:0008006" key="4">
    <source>
        <dbReference type="Google" id="ProtNLM"/>
    </source>
</evidence>
<dbReference type="RefSeq" id="WP_004577732.1">
    <property type="nucleotide sequence ID" value="NZ_APCD01000039.1"/>
</dbReference>
<dbReference type="Proteomes" id="UP000012085">
    <property type="component" value="Unassembled WGS sequence"/>
</dbReference>
<proteinExistence type="predicted"/>